<comment type="cofactor">
    <cofactor evidence="1">
        <name>FAD</name>
        <dbReference type="ChEBI" id="CHEBI:57692"/>
    </cofactor>
</comment>
<evidence type="ECO:0000313" key="7">
    <source>
        <dbReference type="Proteomes" id="UP000185809"/>
    </source>
</evidence>
<gene>
    <name evidence="6" type="ORF">A2995_01335</name>
</gene>
<protein>
    <recommendedName>
        <fullName evidence="8">FAD-dependent oxidoreductase</fullName>
    </recommendedName>
</protein>
<name>A0A1F6X0P6_9BACT</name>
<evidence type="ECO:0000256" key="2">
    <source>
        <dbReference type="ARBA" id="ARBA00022630"/>
    </source>
</evidence>
<evidence type="ECO:0000259" key="4">
    <source>
        <dbReference type="Pfam" id="PF03486"/>
    </source>
</evidence>
<dbReference type="PANTHER" id="PTHR42887">
    <property type="entry name" value="OS12G0638800 PROTEIN"/>
    <property type="match status" value="1"/>
</dbReference>
<evidence type="ECO:0000256" key="1">
    <source>
        <dbReference type="ARBA" id="ARBA00001974"/>
    </source>
</evidence>
<dbReference type="Pfam" id="PF22780">
    <property type="entry name" value="HI0933_like_1st"/>
    <property type="match status" value="1"/>
</dbReference>
<keyword evidence="2" id="KW-0285">Flavoprotein</keyword>
<keyword evidence="3" id="KW-0274">FAD</keyword>
<sequence>MYDVIVIGGGPSGMMAAGRAGELGAKVLILEKNKELGKKLKITGGGRCNITKAEFKIRKFLDNFSQASKFLHSPFSQFSAKDTFTFFEEKLKLPLVIEAKNRAFPKSQKATDVCHVLEKYLQKYKVEIQLGITVTEIRKNENRIHKIKTDKGDFEAKFYILATGGLSAPETGSTGDGLRFLNKLEHKIKKIKPNVVPLTTKEKWVQGLSGTTWSFLKLSFKQNNKTKIKKLGKILFTHFGISGPLVLNSSYEVQELLEGGPVSASLDLFPETDVSDLDRRIWRLFELNKNKMVKNILPELLNKKLSETILAFPNLNFGNQAVNSITKEERRKITNVLKNLEFEISGTLGYKKSVVTAGGIDLKEINFKTMQSIKYNNLYILGDLLNINRPSGGYSLQLCWTTGWVAGSHVASQL</sequence>
<feature type="domain" description="RsdA/BaiN/AoA(So)-like insert" evidence="5">
    <location>
        <begin position="193"/>
        <end position="355"/>
    </location>
</feature>
<comment type="caution">
    <text evidence="6">The sequence shown here is derived from an EMBL/GenBank/DDBJ whole genome shotgun (WGS) entry which is preliminary data.</text>
</comment>
<organism evidence="6 7">
    <name type="scientific">Candidatus Nomurabacteria bacterium RIFCSPLOWO2_01_FULL_33_24</name>
    <dbReference type="NCBI Taxonomy" id="1801765"/>
    <lineage>
        <taxon>Bacteria</taxon>
        <taxon>Candidatus Nomuraibacteriota</taxon>
    </lineage>
</organism>
<dbReference type="InterPro" id="IPR055178">
    <property type="entry name" value="RsdA/BaiN/AoA(So)-like_dom"/>
</dbReference>
<dbReference type="PANTHER" id="PTHR42887:SF2">
    <property type="entry name" value="OS12G0638800 PROTEIN"/>
    <property type="match status" value="1"/>
</dbReference>
<dbReference type="Gene3D" id="3.50.50.60">
    <property type="entry name" value="FAD/NAD(P)-binding domain"/>
    <property type="match status" value="1"/>
</dbReference>
<dbReference type="Proteomes" id="UP000185809">
    <property type="component" value="Unassembled WGS sequence"/>
</dbReference>
<accession>A0A1F6X0P6</accession>
<dbReference type="AlphaFoldDB" id="A0A1F6X0P6"/>
<feature type="domain" description="RsdA/BaiN/AoA(So)-like Rossmann fold-like" evidence="4">
    <location>
        <begin position="3"/>
        <end position="408"/>
    </location>
</feature>
<evidence type="ECO:0000313" key="6">
    <source>
        <dbReference type="EMBL" id="OGI87703.1"/>
    </source>
</evidence>
<dbReference type="EMBL" id="MFUP01000009">
    <property type="protein sequence ID" value="OGI87703.1"/>
    <property type="molecule type" value="Genomic_DNA"/>
</dbReference>
<dbReference type="InterPro" id="IPR057661">
    <property type="entry name" value="RsdA/BaiN/AoA(So)_Rossmann"/>
</dbReference>
<evidence type="ECO:0000259" key="5">
    <source>
        <dbReference type="Pfam" id="PF22780"/>
    </source>
</evidence>
<dbReference type="Gene3D" id="2.40.30.10">
    <property type="entry name" value="Translation factors"/>
    <property type="match status" value="1"/>
</dbReference>
<dbReference type="InterPro" id="IPR004792">
    <property type="entry name" value="BaiN-like"/>
</dbReference>
<dbReference type="NCBIfam" id="TIGR00275">
    <property type="entry name" value="aminoacetone oxidase family FAD-binding enzyme"/>
    <property type="match status" value="1"/>
</dbReference>
<dbReference type="InterPro" id="IPR036188">
    <property type="entry name" value="FAD/NAD-bd_sf"/>
</dbReference>
<evidence type="ECO:0000256" key="3">
    <source>
        <dbReference type="ARBA" id="ARBA00022827"/>
    </source>
</evidence>
<proteinExistence type="predicted"/>
<evidence type="ECO:0008006" key="8">
    <source>
        <dbReference type="Google" id="ProtNLM"/>
    </source>
</evidence>
<dbReference type="SUPFAM" id="SSF160996">
    <property type="entry name" value="HI0933 insert domain-like"/>
    <property type="match status" value="1"/>
</dbReference>
<dbReference type="InterPro" id="IPR023166">
    <property type="entry name" value="BaiN-like_dom_sf"/>
</dbReference>
<dbReference type="Gene3D" id="1.10.8.260">
    <property type="entry name" value="HI0933 insert domain-like"/>
    <property type="match status" value="1"/>
</dbReference>
<dbReference type="PRINTS" id="PR00411">
    <property type="entry name" value="PNDRDTASEI"/>
</dbReference>
<dbReference type="Pfam" id="PF03486">
    <property type="entry name" value="HI0933_like"/>
    <property type="match status" value="1"/>
</dbReference>
<dbReference type="SUPFAM" id="SSF51905">
    <property type="entry name" value="FAD/NAD(P)-binding domain"/>
    <property type="match status" value="1"/>
</dbReference>
<reference evidence="6 7" key="1">
    <citation type="journal article" date="2016" name="Nat. Commun.">
        <title>Thousands of microbial genomes shed light on interconnected biogeochemical processes in an aquifer system.</title>
        <authorList>
            <person name="Anantharaman K."/>
            <person name="Brown C.T."/>
            <person name="Hug L.A."/>
            <person name="Sharon I."/>
            <person name="Castelle C.J."/>
            <person name="Probst A.J."/>
            <person name="Thomas B.C."/>
            <person name="Singh A."/>
            <person name="Wilkins M.J."/>
            <person name="Karaoz U."/>
            <person name="Brodie E.L."/>
            <person name="Williams K.H."/>
            <person name="Hubbard S.S."/>
            <person name="Banfield J.F."/>
        </authorList>
    </citation>
    <scope>NUCLEOTIDE SEQUENCE [LARGE SCALE GENOMIC DNA]</scope>
</reference>